<sequence>MTSPPIIRHIHRITRFLAGRSTASAKASILPLKSHCTPVKAQVGHAQLAQRTGSFRWRSGVALRRPAYHVKRLLHFLTYVISDAPAIQVAKRHLVLAQGCPAIASEVLAPTRSGVRVRLLAPSISALHIFPRSSIWSTTTSALRVVGLLGRIRSDSIFVSARPLQHTRRVYPDELLTQPHA</sequence>
<dbReference type="AlphaFoldDB" id="A0A9P3LL78"/>
<keyword evidence="2" id="KW-1185">Reference proteome</keyword>
<protein>
    <submittedName>
        <fullName evidence="1">Uncharacterized protein</fullName>
    </submittedName>
</protein>
<gene>
    <name evidence="1" type="ORF">PsYK624_153610</name>
</gene>
<evidence type="ECO:0000313" key="1">
    <source>
        <dbReference type="EMBL" id="GJE99115.1"/>
    </source>
</evidence>
<name>A0A9P3LL78_9APHY</name>
<dbReference type="Proteomes" id="UP000703269">
    <property type="component" value="Unassembled WGS sequence"/>
</dbReference>
<accession>A0A9P3LL78</accession>
<organism evidence="1 2">
    <name type="scientific">Phanerochaete sordida</name>
    <dbReference type="NCBI Taxonomy" id="48140"/>
    <lineage>
        <taxon>Eukaryota</taxon>
        <taxon>Fungi</taxon>
        <taxon>Dikarya</taxon>
        <taxon>Basidiomycota</taxon>
        <taxon>Agaricomycotina</taxon>
        <taxon>Agaricomycetes</taxon>
        <taxon>Polyporales</taxon>
        <taxon>Phanerochaetaceae</taxon>
        <taxon>Phanerochaete</taxon>
    </lineage>
</organism>
<dbReference type="EMBL" id="BPQB01000101">
    <property type="protein sequence ID" value="GJE99115.1"/>
    <property type="molecule type" value="Genomic_DNA"/>
</dbReference>
<proteinExistence type="predicted"/>
<comment type="caution">
    <text evidence="1">The sequence shown here is derived from an EMBL/GenBank/DDBJ whole genome shotgun (WGS) entry which is preliminary data.</text>
</comment>
<reference evidence="1 2" key="1">
    <citation type="submission" date="2021-08" db="EMBL/GenBank/DDBJ databases">
        <title>Draft Genome Sequence of Phanerochaete sordida strain YK-624.</title>
        <authorList>
            <person name="Mori T."/>
            <person name="Dohra H."/>
            <person name="Suzuki T."/>
            <person name="Kawagishi H."/>
            <person name="Hirai H."/>
        </authorList>
    </citation>
    <scope>NUCLEOTIDE SEQUENCE [LARGE SCALE GENOMIC DNA]</scope>
    <source>
        <strain evidence="1 2">YK-624</strain>
    </source>
</reference>
<evidence type="ECO:0000313" key="2">
    <source>
        <dbReference type="Proteomes" id="UP000703269"/>
    </source>
</evidence>